<reference evidence="4 5" key="1">
    <citation type="submission" date="2018-04" db="EMBL/GenBank/DDBJ databases">
        <title>Genomic Encyclopedia of Type Strains, Phase III (KMG-III): the genomes of soil and plant-associated and newly described type strains.</title>
        <authorList>
            <person name="Whitman W."/>
        </authorList>
    </citation>
    <scope>NUCLEOTIDE SEQUENCE [LARGE SCALE GENOMIC DNA]</scope>
    <source>
        <strain evidence="4 5">JA192</strain>
    </source>
</reference>
<dbReference type="Gene3D" id="3.30.1330.120">
    <property type="entry name" value="2-methylcitrate dehydratase PrpD"/>
    <property type="match status" value="1"/>
</dbReference>
<comment type="similarity">
    <text evidence="1">Belongs to the PrpD family.</text>
</comment>
<dbReference type="InterPro" id="IPR045337">
    <property type="entry name" value="MmgE_PrpD_C"/>
</dbReference>
<feature type="domain" description="MmgE/PrpD C-terminal" evidence="3">
    <location>
        <begin position="262"/>
        <end position="426"/>
    </location>
</feature>
<dbReference type="InterPro" id="IPR042188">
    <property type="entry name" value="MmgE/PrpD_sf_2"/>
</dbReference>
<dbReference type="PANTHER" id="PTHR16943">
    <property type="entry name" value="2-METHYLCITRATE DEHYDRATASE-RELATED"/>
    <property type="match status" value="1"/>
</dbReference>
<comment type="caution">
    <text evidence="4">The sequence shown here is derived from an EMBL/GenBank/DDBJ whole genome shotgun (WGS) entry which is preliminary data.</text>
</comment>
<keyword evidence="5" id="KW-1185">Reference proteome</keyword>
<dbReference type="InterPro" id="IPR042183">
    <property type="entry name" value="MmgE/PrpD_sf_1"/>
</dbReference>
<name>A0ABX5J8P4_9RHOB</name>
<dbReference type="EMBL" id="PZZW01000008">
    <property type="protein sequence ID" value="PTM76526.1"/>
    <property type="molecule type" value="Genomic_DNA"/>
</dbReference>
<dbReference type="InterPro" id="IPR005656">
    <property type="entry name" value="MmgE_PrpD"/>
</dbReference>
<protein>
    <submittedName>
        <fullName evidence="4">2-methylcitrate dehydratase PrpD</fullName>
    </submittedName>
</protein>
<accession>A0ABX5J8P4</accession>
<evidence type="ECO:0000256" key="1">
    <source>
        <dbReference type="ARBA" id="ARBA00006174"/>
    </source>
</evidence>
<proteinExistence type="inferred from homology"/>
<evidence type="ECO:0000313" key="4">
    <source>
        <dbReference type="EMBL" id="PTM76526.1"/>
    </source>
</evidence>
<sequence>MDAPASLASLAELCAAPVTPAERAAAVRPLADTLGVMLAGLADPRAADLAATLGLSAEPRRARLPGSALHGAASDVALMAGFAAHLLDFDDDETEVAMAHLSAPVLGAALALAARAETPVAMLLDGYVTGCRMMLALGSMANPALYRAGWHATSALGSFGAAAAAARLLGLSPARAAEALGLAASGAGGPRGAFGGEGKPLQVGLAAANGLRAAELAAAGWTAAPGALFGARGLLGRMTGGALAPLRQPQAFPPPGFVTKLFPSCTATHAAVAELLALRPRMTAPPAEILCAVDPFVPAILIPGLPAGPDAARFSLAYCLAVAARTGALGPEAFEAAAFDADGPRDPEIRALMARVRVTADESLPRGPSGIATGAVVTLTAQDGSRLTGRREAAPGSAAAPLTDTQLAEKFAACLAPVARPSEARALWQRLLSPTDFPSAGALLDALPLALTDRKDPR</sequence>
<organism evidence="4 5">
    <name type="scientific">Cereibacter johrii</name>
    <dbReference type="NCBI Taxonomy" id="445629"/>
    <lineage>
        <taxon>Bacteria</taxon>
        <taxon>Pseudomonadati</taxon>
        <taxon>Pseudomonadota</taxon>
        <taxon>Alphaproteobacteria</taxon>
        <taxon>Rhodobacterales</taxon>
        <taxon>Paracoccaceae</taxon>
        <taxon>Cereibacter</taxon>
    </lineage>
</organism>
<dbReference type="RefSeq" id="WP_108223476.1">
    <property type="nucleotide sequence ID" value="NZ_PZZW01000008.1"/>
</dbReference>
<dbReference type="Pfam" id="PF03972">
    <property type="entry name" value="MmgE_PrpD_N"/>
    <property type="match status" value="1"/>
</dbReference>
<evidence type="ECO:0000259" key="2">
    <source>
        <dbReference type="Pfam" id="PF03972"/>
    </source>
</evidence>
<gene>
    <name evidence="4" type="ORF">C8J29_108124</name>
</gene>
<evidence type="ECO:0000313" key="5">
    <source>
        <dbReference type="Proteomes" id="UP000240800"/>
    </source>
</evidence>
<dbReference type="PANTHER" id="PTHR16943:SF8">
    <property type="entry name" value="2-METHYLCITRATE DEHYDRATASE"/>
    <property type="match status" value="1"/>
</dbReference>
<dbReference type="Proteomes" id="UP000240800">
    <property type="component" value="Unassembled WGS sequence"/>
</dbReference>
<dbReference type="InterPro" id="IPR036148">
    <property type="entry name" value="MmgE/PrpD_sf"/>
</dbReference>
<dbReference type="Pfam" id="PF19305">
    <property type="entry name" value="MmgE_PrpD_C"/>
    <property type="match status" value="1"/>
</dbReference>
<evidence type="ECO:0000259" key="3">
    <source>
        <dbReference type="Pfam" id="PF19305"/>
    </source>
</evidence>
<dbReference type="Gene3D" id="1.10.4100.10">
    <property type="entry name" value="2-methylcitrate dehydratase PrpD"/>
    <property type="match status" value="1"/>
</dbReference>
<feature type="domain" description="MmgE/PrpD N-terminal" evidence="2">
    <location>
        <begin position="13"/>
        <end position="241"/>
    </location>
</feature>
<dbReference type="SUPFAM" id="SSF103378">
    <property type="entry name" value="2-methylcitrate dehydratase PrpD"/>
    <property type="match status" value="1"/>
</dbReference>
<dbReference type="InterPro" id="IPR045336">
    <property type="entry name" value="MmgE_PrpD_N"/>
</dbReference>